<reference evidence="16 17" key="1">
    <citation type="submission" date="2024-01" db="EMBL/GenBank/DDBJ databases">
        <title>A draft genome for the cacao thread blight pathogen Marasmiellus scandens.</title>
        <authorList>
            <person name="Baruah I.K."/>
            <person name="Leung J."/>
            <person name="Bukari Y."/>
            <person name="Amoako-Attah I."/>
            <person name="Meinhardt L.W."/>
            <person name="Bailey B.A."/>
            <person name="Cohen S.P."/>
        </authorList>
    </citation>
    <scope>NUCLEOTIDE SEQUENCE [LARGE SCALE GENOMIC DNA]</scope>
    <source>
        <strain evidence="16 17">GH-19</strain>
    </source>
</reference>
<feature type="compositionally biased region" description="Basic residues" evidence="12">
    <location>
        <begin position="699"/>
        <end position="721"/>
    </location>
</feature>
<feature type="domain" description="Post-SET" evidence="14">
    <location>
        <begin position="350"/>
        <end position="366"/>
    </location>
</feature>
<dbReference type="Proteomes" id="UP001498398">
    <property type="component" value="Unassembled WGS sequence"/>
</dbReference>
<dbReference type="GO" id="GO:0032259">
    <property type="term" value="P:methylation"/>
    <property type="evidence" value="ECO:0007669"/>
    <property type="project" value="UniProtKB-KW"/>
</dbReference>
<dbReference type="InterPro" id="IPR025788">
    <property type="entry name" value="Set2_fungi"/>
</dbReference>
<feature type="compositionally biased region" description="Low complexity" evidence="12">
    <location>
        <begin position="81"/>
        <end position="93"/>
    </location>
</feature>
<dbReference type="PROSITE" id="PS50868">
    <property type="entry name" value="POST_SET"/>
    <property type="match status" value="1"/>
</dbReference>
<dbReference type="SUPFAM" id="SSF82199">
    <property type="entry name" value="SET domain"/>
    <property type="match status" value="1"/>
</dbReference>
<evidence type="ECO:0000256" key="11">
    <source>
        <dbReference type="ARBA" id="ARBA00047545"/>
    </source>
</evidence>
<dbReference type="SMART" id="SM00508">
    <property type="entry name" value="PostSET"/>
    <property type="match status" value="1"/>
</dbReference>
<dbReference type="InterPro" id="IPR001214">
    <property type="entry name" value="SET_dom"/>
</dbReference>
<evidence type="ECO:0000256" key="9">
    <source>
        <dbReference type="ARBA" id="ARBA00023242"/>
    </source>
</evidence>
<keyword evidence="9" id="KW-0539">Nucleus</keyword>
<dbReference type="InterPro" id="IPR006560">
    <property type="entry name" value="AWS_dom"/>
</dbReference>
<keyword evidence="17" id="KW-1185">Reference proteome</keyword>
<feature type="region of interest" description="Disordered" evidence="12">
    <location>
        <begin position="546"/>
        <end position="583"/>
    </location>
</feature>
<comment type="subcellular location">
    <subcellularLocation>
        <location evidence="2">Chromosome</location>
    </subcellularLocation>
    <subcellularLocation>
        <location evidence="1">Nucleus</location>
    </subcellularLocation>
</comment>
<protein>
    <recommendedName>
        <fullName evidence="3">Histone-lysine N-methyltransferase, H3 lysine-36 specific</fullName>
    </recommendedName>
    <alternativeName>
        <fullName evidence="10">SET domain-containing protein 2</fullName>
    </alternativeName>
</protein>
<keyword evidence="4" id="KW-0158">Chromosome</keyword>
<dbReference type="InterPro" id="IPR003616">
    <property type="entry name" value="Post-SET_dom"/>
</dbReference>
<feature type="domain" description="SET" evidence="13">
    <location>
        <begin position="226"/>
        <end position="343"/>
    </location>
</feature>
<evidence type="ECO:0000313" key="17">
    <source>
        <dbReference type="Proteomes" id="UP001498398"/>
    </source>
</evidence>
<dbReference type="Pfam" id="PF17907">
    <property type="entry name" value="AWS"/>
    <property type="match status" value="1"/>
</dbReference>
<keyword evidence="5" id="KW-0678">Repressor</keyword>
<accession>A0ABR1J356</accession>
<keyword evidence="8" id="KW-0949">S-adenosyl-L-methionine</keyword>
<organism evidence="16 17">
    <name type="scientific">Marasmiellus scandens</name>
    <dbReference type="NCBI Taxonomy" id="2682957"/>
    <lineage>
        <taxon>Eukaryota</taxon>
        <taxon>Fungi</taxon>
        <taxon>Dikarya</taxon>
        <taxon>Basidiomycota</taxon>
        <taxon>Agaricomycotina</taxon>
        <taxon>Agaricomycetes</taxon>
        <taxon>Agaricomycetidae</taxon>
        <taxon>Agaricales</taxon>
        <taxon>Marasmiineae</taxon>
        <taxon>Omphalotaceae</taxon>
        <taxon>Marasmiellus</taxon>
    </lineage>
</organism>
<evidence type="ECO:0000256" key="10">
    <source>
        <dbReference type="ARBA" id="ARBA00030091"/>
    </source>
</evidence>
<comment type="caution">
    <text evidence="16">The sequence shown here is derived from an EMBL/GenBank/DDBJ whole genome shotgun (WGS) entry which is preliminary data.</text>
</comment>
<dbReference type="PROSITE" id="PS51215">
    <property type="entry name" value="AWS"/>
    <property type="match status" value="1"/>
</dbReference>
<gene>
    <name evidence="16" type="primary">SET2</name>
    <name evidence="16" type="ORF">VKT23_014177</name>
</gene>
<evidence type="ECO:0000256" key="5">
    <source>
        <dbReference type="ARBA" id="ARBA00022491"/>
    </source>
</evidence>
<evidence type="ECO:0000256" key="6">
    <source>
        <dbReference type="ARBA" id="ARBA00022603"/>
    </source>
</evidence>
<feature type="compositionally biased region" description="Low complexity" evidence="12">
    <location>
        <begin position="115"/>
        <end position="125"/>
    </location>
</feature>
<evidence type="ECO:0000256" key="12">
    <source>
        <dbReference type="SAM" id="MobiDB-lite"/>
    </source>
</evidence>
<keyword evidence="6 16" id="KW-0489">Methyltransferase</keyword>
<evidence type="ECO:0000256" key="2">
    <source>
        <dbReference type="ARBA" id="ARBA00004286"/>
    </source>
</evidence>
<evidence type="ECO:0000256" key="3">
    <source>
        <dbReference type="ARBA" id="ARBA00018028"/>
    </source>
</evidence>
<dbReference type="PROSITE" id="PS50280">
    <property type="entry name" value="SET"/>
    <property type="match status" value="1"/>
</dbReference>
<dbReference type="Pfam" id="PF00856">
    <property type="entry name" value="SET"/>
    <property type="match status" value="1"/>
</dbReference>
<evidence type="ECO:0000256" key="7">
    <source>
        <dbReference type="ARBA" id="ARBA00022679"/>
    </source>
</evidence>
<feature type="domain" description="AWS" evidence="15">
    <location>
        <begin position="170"/>
        <end position="224"/>
    </location>
</feature>
<feature type="region of interest" description="Disordered" evidence="12">
    <location>
        <begin position="1"/>
        <end position="132"/>
    </location>
</feature>
<evidence type="ECO:0000256" key="8">
    <source>
        <dbReference type="ARBA" id="ARBA00022691"/>
    </source>
</evidence>
<dbReference type="PANTHER" id="PTHR22884">
    <property type="entry name" value="SET DOMAIN PROTEINS"/>
    <property type="match status" value="1"/>
</dbReference>
<dbReference type="InterPro" id="IPR046341">
    <property type="entry name" value="SET_dom_sf"/>
</dbReference>
<dbReference type="GO" id="GO:0140999">
    <property type="term" value="F:histone H3K4 trimethyltransferase activity"/>
    <property type="evidence" value="ECO:0007669"/>
    <property type="project" value="UniProtKB-EC"/>
</dbReference>
<dbReference type="InterPro" id="IPR050777">
    <property type="entry name" value="SET2_Histone-Lys_MeTrsfase"/>
</dbReference>
<feature type="compositionally biased region" description="Polar residues" evidence="12">
    <location>
        <begin position="1"/>
        <end position="12"/>
    </location>
</feature>
<evidence type="ECO:0000313" key="16">
    <source>
        <dbReference type="EMBL" id="KAK7446964.1"/>
    </source>
</evidence>
<dbReference type="SMART" id="SM00317">
    <property type="entry name" value="SET"/>
    <property type="match status" value="1"/>
</dbReference>
<evidence type="ECO:0000259" key="15">
    <source>
        <dbReference type="PROSITE" id="PS51215"/>
    </source>
</evidence>
<dbReference type="EMBL" id="JBANRG010000042">
    <property type="protein sequence ID" value="KAK7446964.1"/>
    <property type="molecule type" value="Genomic_DNA"/>
</dbReference>
<name>A0ABR1J356_9AGAR</name>
<dbReference type="SMART" id="SM00570">
    <property type="entry name" value="AWS"/>
    <property type="match status" value="1"/>
</dbReference>
<feature type="compositionally biased region" description="Basic and acidic residues" evidence="12">
    <location>
        <begin position="105"/>
        <end position="114"/>
    </location>
</feature>
<evidence type="ECO:0000256" key="4">
    <source>
        <dbReference type="ARBA" id="ARBA00022454"/>
    </source>
</evidence>
<proteinExistence type="predicted"/>
<feature type="region of interest" description="Disordered" evidence="12">
    <location>
        <begin position="673"/>
        <end position="721"/>
    </location>
</feature>
<evidence type="ECO:0000256" key="1">
    <source>
        <dbReference type="ARBA" id="ARBA00004123"/>
    </source>
</evidence>
<dbReference type="Gene3D" id="2.170.270.10">
    <property type="entry name" value="SET domain"/>
    <property type="match status" value="1"/>
</dbReference>
<keyword evidence="7 16" id="KW-0808">Transferase</keyword>
<feature type="compositionally biased region" description="Basic and acidic residues" evidence="12">
    <location>
        <begin position="673"/>
        <end position="698"/>
    </location>
</feature>
<evidence type="ECO:0000259" key="13">
    <source>
        <dbReference type="PROSITE" id="PS50280"/>
    </source>
</evidence>
<feature type="compositionally biased region" description="Basic and acidic residues" evidence="12">
    <location>
        <begin position="31"/>
        <end position="46"/>
    </location>
</feature>
<sequence length="721" mass="81982">MSRTIVEGSQTMPIEKTKSPSLGSLTCAKFQSDHDAVKSESSEHSHNLHSASQMSSTTPSHAVKDEPDSSSSMLKTEDSDIPMSGPSRSGSSTPTPPPASAIPSDVKEEQDRKSSTPPVASSSNSRKLPKAAPQLIGHLPAAREDALSTFKEMPDNWYQFKSLGRSREFMESMTCDCVFEPGDHPELACGHGSECINRLTQVECLPDDCRCGSYCKNQRFQKKEYANIDIVKTELKGFGLRAEVDIPKDTFIYEYVGDVVNNIQFKKRMRDYANEGIEHFYFMMLQKDEFIDATKSGGLVDSQTIVVNPNCYVAKWTIGKFVRMGIFAKRHILKNEELTFNYNVDRYGHQAQTCHCGEPNCVGYIGGKTQTDISAMDELYLDALGITDEADLMELKGTKKKKGKKIDDPDFMPQMKPVVEKEIPKVIQAMSQTSSRKVLSKLLTRLKITDDQAPLRQVIRLRGYSCMKVILEDNADDLELISLAMECMSKWPSISRNKIEDSRVDDSVKKFMESENEQVKGWATKLYEQWQTLELTYRIPKRALEPSTEEEEKLLMPSEETSTWQAAGLRNTARPESESRLKRPRVISEQNPNIDPLDVPYWLAAESRWTTLRQLAEERKQQQEEIAAQKELQEKKKVQQAQAVEAIIAAAAKERAELEAAAQAQALINAEKEKKRLEEEEKRKASGVVEQERETKARRDTRRRRNRRRKRRRRSIRRRSC</sequence>
<comment type="catalytic activity">
    <reaction evidence="11">
        <text>L-lysyl(36)-[histone H3] + 3 S-adenosyl-L-methionine = N(6),N(6),N(6)-trimethyl-L-lysyl(36)-[histone H3] + 3 S-adenosyl-L-homocysteine + 3 H(+)</text>
        <dbReference type="Rhea" id="RHEA:60324"/>
        <dbReference type="Rhea" id="RHEA-COMP:9785"/>
        <dbReference type="Rhea" id="RHEA-COMP:15536"/>
        <dbReference type="ChEBI" id="CHEBI:15378"/>
        <dbReference type="ChEBI" id="CHEBI:29969"/>
        <dbReference type="ChEBI" id="CHEBI:57856"/>
        <dbReference type="ChEBI" id="CHEBI:59789"/>
        <dbReference type="ChEBI" id="CHEBI:61961"/>
        <dbReference type="EC" id="2.1.1.359"/>
    </reaction>
</comment>
<evidence type="ECO:0000259" key="14">
    <source>
        <dbReference type="PROSITE" id="PS50868"/>
    </source>
</evidence>
<dbReference type="PROSITE" id="PS51568">
    <property type="entry name" value="SAM_MT43_SET2_1"/>
    <property type="match status" value="1"/>
</dbReference>